<evidence type="ECO:0000313" key="10">
    <source>
        <dbReference type="Proteomes" id="UP001597304"/>
    </source>
</evidence>
<evidence type="ECO:0000256" key="7">
    <source>
        <dbReference type="SAM" id="Phobius"/>
    </source>
</evidence>
<evidence type="ECO:0000259" key="8">
    <source>
        <dbReference type="PROSITE" id="PS50850"/>
    </source>
</evidence>
<comment type="caution">
    <text evidence="9">The sequence shown here is derived from an EMBL/GenBank/DDBJ whole genome shotgun (WGS) entry which is preliminary data.</text>
</comment>
<name>A0ABW4KUJ9_9BURK</name>
<evidence type="ECO:0000256" key="2">
    <source>
        <dbReference type="ARBA" id="ARBA00022448"/>
    </source>
</evidence>
<evidence type="ECO:0000313" key="9">
    <source>
        <dbReference type="EMBL" id="MFD1710871.1"/>
    </source>
</evidence>
<comment type="subcellular location">
    <subcellularLocation>
        <location evidence="1">Cell membrane</location>
        <topology evidence="1">Multi-pass membrane protein</topology>
    </subcellularLocation>
</comment>
<feature type="transmembrane region" description="Helical" evidence="7">
    <location>
        <begin position="136"/>
        <end position="155"/>
    </location>
</feature>
<dbReference type="Gene3D" id="1.20.1250.20">
    <property type="entry name" value="MFS general substrate transporter like domains"/>
    <property type="match status" value="1"/>
</dbReference>
<keyword evidence="10" id="KW-1185">Reference proteome</keyword>
<organism evidence="9 10">
    <name type="scientific">Ottowia flava</name>
    <dbReference type="NCBI Taxonomy" id="2675430"/>
    <lineage>
        <taxon>Bacteria</taxon>
        <taxon>Pseudomonadati</taxon>
        <taxon>Pseudomonadota</taxon>
        <taxon>Betaproteobacteria</taxon>
        <taxon>Burkholderiales</taxon>
        <taxon>Comamonadaceae</taxon>
        <taxon>Ottowia</taxon>
    </lineage>
</organism>
<evidence type="ECO:0000256" key="1">
    <source>
        <dbReference type="ARBA" id="ARBA00004651"/>
    </source>
</evidence>
<protein>
    <submittedName>
        <fullName evidence="9">MFS transporter</fullName>
    </submittedName>
</protein>
<feature type="transmembrane region" description="Helical" evidence="7">
    <location>
        <begin position="78"/>
        <end position="97"/>
    </location>
</feature>
<dbReference type="Pfam" id="PF07690">
    <property type="entry name" value="MFS_1"/>
    <property type="match status" value="1"/>
</dbReference>
<feature type="transmembrane region" description="Helical" evidence="7">
    <location>
        <begin position="277"/>
        <end position="293"/>
    </location>
</feature>
<keyword evidence="3" id="KW-1003">Cell membrane</keyword>
<dbReference type="EMBL" id="JBHUEJ010000019">
    <property type="protein sequence ID" value="MFD1710871.1"/>
    <property type="molecule type" value="Genomic_DNA"/>
</dbReference>
<keyword evidence="4 7" id="KW-0812">Transmembrane</keyword>
<dbReference type="InterPro" id="IPR011701">
    <property type="entry name" value="MFS"/>
</dbReference>
<evidence type="ECO:0000256" key="4">
    <source>
        <dbReference type="ARBA" id="ARBA00022692"/>
    </source>
</evidence>
<evidence type="ECO:0000256" key="5">
    <source>
        <dbReference type="ARBA" id="ARBA00022989"/>
    </source>
</evidence>
<dbReference type="RefSeq" id="WP_187265585.1">
    <property type="nucleotide sequence ID" value="NZ_JBHUEJ010000019.1"/>
</dbReference>
<feature type="transmembrane region" description="Helical" evidence="7">
    <location>
        <begin position="43"/>
        <end position="66"/>
    </location>
</feature>
<feature type="transmembrane region" description="Helical" evidence="7">
    <location>
        <begin position="365"/>
        <end position="385"/>
    </location>
</feature>
<dbReference type="InterPro" id="IPR036259">
    <property type="entry name" value="MFS_trans_sf"/>
</dbReference>
<dbReference type="PANTHER" id="PTHR23517:SF13">
    <property type="entry name" value="MAJOR FACILITATOR SUPERFAMILY MFS_1"/>
    <property type="match status" value="1"/>
</dbReference>
<feature type="transmembrane region" description="Helical" evidence="7">
    <location>
        <begin position="299"/>
        <end position="318"/>
    </location>
</feature>
<feature type="transmembrane region" description="Helical" evidence="7">
    <location>
        <begin position="12"/>
        <end position="31"/>
    </location>
</feature>
<keyword evidence="6 7" id="KW-0472">Membrane</keyword>
<accession>A0ABW4KUJ9</accession>
<feature type="domain" description="Major facilitator superfamily (MFS) profile" evidence="8">
    <location>
        <begin position="11"/>
        <end position="392"/>
    </location>
</feature>
<dbReference type="SUPFAM" id="SSF103473">
    <property type="entry name" value="MFS general substrate transporter"/>
    <property type="match status" value="1"/>
</dbReference>
<dbReference type="PANTHER" id="PTHR23517">
    <property type="entry name" value="RESISTANCE PROTEIN MDTM, PUTATIVE-RELATED-RELATED"/>
    <property type="match status" value="1"/>
</dbReference>
<dbReference type="PROSITE" id="PS50850">
    <property type="entry name" value="MFS"/>
    <property type="match status" value="1"/>
</dbReference>
<feature type="transmembrane region" description="Helical" evidence="7">
    <location>
        <begin position="208"/>
        <end position="232"/>
    </location>
</feature>
<keyword evidence="2" id="KW-0813">Transport</keyword>
<feature type="transmembrane region" description="Helical" evidence="7">
    <location>
        <begin position="244"/>
        <end position="265"/>
    </location>
</feature>
<evidence type="ECO:0000256" key="3">
    <source>
        <dbReference type="ARBA" id="ARBA00022475"/>
    </source>
</evidence>
<feature type="transmembrane region" description="Helical" evidence="7">
    <location>
        <begin position="339"/>
        <end position="359"/>
    </location>
</feature>
<dbReference type="Proteomes" id="UP001597304">
    <property type="component" value="Unassembled WGS sequence"/>
</dbReference>
<proteinExistence type="predicted"/>
<evidence type="ECO:0000256" key="6">
    <source>
        <dbReference type="ARBA" id="ARBA00023136"/>
    </source>
</evidence>
<feature type="transmembrane region" description="Helical" evidence="7">
    <location>
        <begin position="167"/>
        <end position="187"/>
    </location>
</feature>
<gene>
    <name evidence="9" type="ORF">ACFSF0_09665</name>
</gene>
<dbReference type="InterPro" id="IPR050171">
    <property type="entry name" value="MFS_Transporters"/>
</dbReference>
<keyword evidence="5 7" id="KW-1133">Transmembrane helix</keyword>
<dbReference type="PROSITE" id="PS51257">
    <property type="entry name" value="PROKAR_LIPOPROTEIN"/>
    <property type="match status" value="1"/>
</dbReference>
<sequence>MRSGPRRGHQRFYAVSAFALFSLLACSNLPTPLYRLYAQAFHFSPLTLTLVFAVYVCAMVPSLLVFGPLSDAIGRRPVLVGATAAAVAAMLVFMLATSTPWLLLARGLQGVAVGAASGALTAALSEFEPQQNRDRAALATTVASLGGLAAGPLIAGGLAQYGPARLVLPYVAGLTLLAPMVVFMLRFPDSGTRQPWQPRWPTIPRAMLRPFALNSVASFVAFSVLGLFLALAPSMTAELTHTGNLLLAGGAVTLLLLSSMTAQWAGFGRPTALLQRNGLVTLALGLALVLVAADRTSLPLLLLASLCIGAGHGLTFLGSISEINLQAPAAQHAEVVSTYYVVVYLGLSLPVVFIGFLAARTSLLHAVQVFGYAVILVCCCMALVLHPSARRR</sequence>
<reference evidence="10" key="1">
    <citation type="journal article" date="2019" name="Int. J. Syst. Evol. Microbiol.">
        <title>The Global Catalogue of Microorganisms (GCM) 10K type strain sequencing project: providing services to taxonomists for standard genome sequencing and annotation.</title>
        <authorList>
            <consortium name="The Broad Institute Genomics Platform"/>
            <consortium name="The Broad Institute Genome Sequencing Center for Infectious Disease"/>
            <person name="Wu L."/>
            <person name="Ma J."/>
        </authorList>
    </citation>
    <scope>NUCLEOTIDE SEQUENCE [LARGE SCALE GENOMIC DNA]</scope>
    <source>
        <strain evidence="10">LMG 29247</strain>
    </source>
</reference>
<dbReference type="InterPro" id="IPR020846">
    <property type="entry name" value="MFS_dom"/>
</dbReference>